<keyword evidence="5 8" id="KW-0238">DNA-binding</keyword>
<dbReference type="AlphaFoldDB" id="A0A060LY14"/>
<feature type="modified residue" description="4-aspartylphosphate" evidence="7">
    <location>
        <position position="53"/>
    </location>
</feature>
<dbReference type="STRING" id="1246626.BleG1_0089"/>
<dbReference type="GO" id="GO:0005829">
    <property type="term" value="C:cytosol"/>
    <property type="evidence" value="ECO:0007669"/>
    <property type="project" value="TreeGrafter"/>
</dbReference>
<dbReference type="InterPro" id="IPR001867">
    <property type="entry name" value="OmpR/PhoB-type_DNA-bd"/>
</dbReference>
<dbReference type="GO" id="GO:0032993">
    <property type="term" value="C:protein-DNA complex"/>
    <property type="evidence" value="ECO:0007669"/>
    <property type="project" value="TreeGrafter"/>
</dbReference>
<dbReference type="FunFam" id="3.40.50.2300:FF:000001">
    <property type="entry name" value="DNA-binding response regulator PhoB"/>
    <property type="match status" value="1"/>
</dbReference>
<dbReference type="InterPro" id="IPR016032">
    <property type="entry name" value="Sig_transdc_resp-reg_C-effctor"/>
</dbReference>
<evidence type="ECO:0000313" key="11">
    <source>
        <dbReference type="EMBL" id="AIC92704.1"/>
    </source>
</evidence>
<evidence type="ECO:0000313" key="12">
    <source>
        <dbReference type="Proteomes" id="UP000027142"/>
    </source>
</evidence>
<feature type="domain" description="OmpR/PhoB-type" evidence="10">
    <location>
        <begin position="127"/>
        <end position="226"/>
    </location>
</feature>
<keyword evidence="2 7" id="KW-0597">Phosphoprotein</keyword>
<evidence type="ECO:0000256" key="7">
    <source>
        <dbReference type="PROSITE-ProRule" id="PRU00169"/>
    </source>
</evidence>
<keyword evidence="6" id="KW-0804">Transcription</keyword>
<dbReference type="Gene3D" id="3.40.50.2300">
    <property type="match status" value="1"/>
</dbReference>
<evidence type="ECO:0000256" key="2">
    <source>
        <dbReference type="ARBA" id="ARBA00022553"/>
    </source>
</evidence>
<dbReference type="PANTHER" id="PTHR48111:SF1">
    <property type="entry name" value="TWO-COMPONENT RESPONSE REGULATOR ORR33"/>
    <property type="match status" value="1"/>
</dbReference>
<dbReference type="Proteomes" id="UP000027142">
    <property type="component" value="Chromosome"/>
</dbReference>
<dbReference type="RefSeq" id="WP_051667211.1">
    <property type="nucleotide sequence ID" value="NZ_CP003923.1"/>
</dbReference>
<keyword evidence="12" id="KW-1185">Reference proteome</keyword>
<dbReference type="InterPro" id="IPR011006">
    <property type="entry name" value="CheY-like_superfamily"/>
</dbReference>
<proteinExistence type="predicted"/>
<gene>
    <name evidence="11" type="ORF">BleG1_0089</name>
</gene>
<dbReference type="KEGG" id="ble:BleG1_0089"/>
<dbReference type="InterPro" id="IPR001789">
    <property type="entry name" value="Sig_transdc_resp-reg_receiver"/>
</dbReference>
<dbReference type="Gene3D" id="1.10.10.10">
    <property type="entry name" value="Winged helix-like DNA-binding domain superfamily/Winged helix DNA-binding domain"/>
    <property type="match status" value="1"/>
</dbReference>
<dbReference type="eggNOG" id="COG0745">
    <property type="taxonomic scope" value="Bacteria"/>
</dbReference>
<dbReference type="SUPFAM" id="SSF46894">
    <property type="entry name" value="C-terminal effector domain of the bipartite response regulators"/>
    <property type="match status" value="1"/>
</dbReference>
<dbReference type="Pfam" id="PF00486">
    <property type="entry name" value="Trans_reg_C"/>
    <property type="match status" value="1"/>
</dbReference>
<dbReference type="SMART" id="SM00448">
    <property type="entry name" value="REC"/>
    <property type="match status" value="1"/>
</dbReference>
<evidence type="ECO:0000256" key="4">
    <source>
        <dbReference type="ARBA" id="ARBA00023015"/>
    </source>
</evidence>
<protein>
    <submittedName>
        <fullName evidence="11">Two-component response regulator</fullName>
    </submittedName>
</protein>
<dbReference type="PROSITE" id="PS50110">
    <property type="entry name" value="RESPONSE_REGULATORY"/>
    <property type="match status" value="1"/>
</dbReference>
<dbReference type="GO" id="GO:0006355">
    <property type="term" value="P:regulation of DNA-templated transcription"/>
    <property type="evidence" value="ECO:0007669"/>
    <property type="project" value="InterPro"/>
</dbReference>
<evidence type="ECO:0000259" key="9">
    <source>
        <dbReference type="PROSITE" id="PS50110"/>
    </source>
</evidence>
<dbReference type="HOGENOM" id="CLU_000445_30_4_9"/>
<dbReference type="GO" id="GO:0000976">
    <property type="term" value="F:transcription cis-regulatory region binding"/>
    <property type="evidence" value="ECO:0007669"/>
    <property type="project" value="TreeGrafter"/>
</dbReference>
<name>A0A060LY14_9BACI</name>
<dbReference type="CDD" id="cd17574">
    <property type="entry name" value="REC_OmpR"/>
    <property type="match status" value="1"/>
</dbReference>
<dbReference type="Gene3D" id="6.10.250.690">
    <property type="match status" value="1"/>
</dbReference>
<feature type="DNA-binding region" description="OmpR/PhoB-type" evidence="8">
    <location>
        <begin position="127"/>
        <end position="226"/>
    </location>
</feature>
<evidence type="ECO:0000256" key="8">
    <source>
        <dbReference type="PROSITE-ProRule" id="PRU01091"/>
    </source>
</evidence>
<keyword evidence="3" id="KW-0902">Two-component regulatory system</keyword>
<evidence type="ECO:0000256" key="6">
    <source>
        <dbReference type="ARBA" id="ARBA00023163"/>
    </source>
</evidence>
<dbReference type="InterPro" id="IPR039420">
    <property type="entry name" value="WalR-like"/>
</dbReference>
<dbReference type="PATRIC" id="fig|1246626.3.peg.82"/>
<accession>A0A060LY14</accession>
<dbReference type="InterPro" id="IPR036388">
    <property type="entry name" value="WH-like_DNA-bd_sf"/>
</dbReference>
<dbReference type="Pfam" id="PF00072">
    <property type="entry name" value="Response_reg"/>
    <property type="match status" value="1"/>
</dbReference>
<feature type="domain" description="Response regulatory" evidence="9">
    <location>
        <begin position="4"/>
        <end position="117"/>
    </location>
</feature>
<dbReference type="GO" id="GO:0000156">
    <property type="term" value="F:phosphorelay response regulator activity"/>
    <property type="evidence" value="ECO:0007669"/>
    <property type="project" value="TreeGrafter"/>
</dbReference>
<organism evidence="11 12">
    <name type="scientific">Shouchella lehensis G1</name>
    <dbReference type="NCBI Taxonomy" id="1246626"/>
    <lineage>
        <taxon>Bacteria</taxon>
        <taxon>Bacillati</taxon>
        <taxon>Bacillota</taxon>
        <taxon>Bacilli</taxon>
        <taxon>Bacillales</taxon>
        <taxon>Bacillaceae</taxon>
        <taxon>Shouchella</taxon>
    </lineage>
</organism>
<dbReference type="CDD" id="cd00383">
    <property type="entry name" value="trans_reg_C"/>
    <property type="match status" value="1"/>
</dbReference>
<keyword evidence="4" id="KW-0805">Transcription regulation</keyword>
<evidence type="ECO:0000259" key="10">
    <source>
        <dbReference type="PROSITE" id="PS51755"/>
    </source>
</evidence>
<evidence type="ECO:0000256" key="5">
    <source>
        <dbReference type="ARBA" id="ARBA00023125"/>
    </source>
</evidence>
<evidence type="ECO:0000256" key="3">
    <source>
        <dbReference type="ARBA" id="ARBA00023012"/>
    </source>
</evidence>
<dbReference type="SUPFAM" id="SSF52172">
    <property type="entry name" value="CheY-like"/>
    <property type="match status" value="1"/>
</dbReference>
<dbReference type="EMBL" id="CP003923">
    <property type="protein sequence ID" value="AIC92704.1"/>
    <property type="molecule type" value="Genomic_DNA"/>
</dbReference>
<dbReference type="PROSITE" id="PS51755">
    <property type="entry name" value="OMPR_PHOB"/>
    <property type="match status" value="1"/>
</dbReference>
<dbReference type="OrthoDB" id="9790442at2"/>
<comment type="subcellular location">
    <subcellularLocation>
        <location evidence="1">Cytoplasm</location>
    </subcellularLocation>
</comment>
<dbReference type="PANTHER" id="PTHR48111">
    <property type="entry name" value="REGULATOR OF RPOS"/>
    <property type="match status" value="1"/>
</dbReference>
<dbReference type="SMART" id="SM00862">
    <property type="entry name" value="Trans_reg_C"/>
    <property type="match status" value="1"/>
</dbReference>
<evidence type="ECO:0000256" key="1">
    <source>
        <dbReference type="ARBA" id="ARBA00004496"/>
    </source>
</evidence>
<sequence length="232" mass="26775">MPKNILLVDDQTDILELMSDYLEAVNYTVHTASDAEGALRTIDKEEIDIILLDVMMPGDNGFTLCKKIRKFSMIPILFLTARESDNDRIRGLTIGGDDYISKSSSPAEVVARVNAIYRRQQHHLANKNEKCSKPSCVEIDHLSLEISILGKKVDMSIIEFKLFSYLYHNVGNVLSYDQILEKVWKDDFYDPQIIRVYIAKLREKLAEYDQLFQIKNVRTVGYRMLMVTQDEE</sequence>
<reference evidence="11 12" key="1">
    <citation type="journal article" date="2014" name="Gene">
        <title>A comparative genomic analysis of the alkalitolerant soil bacterium Bacillus lehensis G1.</title>
        <authorList>
            <person name="Noor Y.M."/>
            <person name="Samsulrizal N.H."/>
            <person name="Jema'on N.A."/>
            <person name="Low K.O."/>
            <person name="Ramli A.N."/>
            <person name="Alias N.I."/>
            <person name="Damis S.I."/>
            <person name="Fuzi S.F."/>
            <person name="Isa M.N."/>
            <person name="Murad A.M."/>
            <person name="Raih M.F."/>
            <person name="Bakar F.D."/>
            <person name="Najimudin N."/>
            <person name="Mahadi N.M."/>
            <person name="Illias R.M."/>
        </authorList>
    </citation>
    <scope>NUCLEOTIDE SEQUENCE [LARGE SCALE GENOMIC DNA]</scope>
    <source>
        <strain evidence="11 12">G1</strain>
    </source>
</reference>